<organism evidence="2">
    <name type="scientific">marine metagenome</name>
    <dbReference type="NCBI Taxonomy" id="408172"/>
    <lineage>
        <taxon>unclassified sequences</taxon>
        <taxon>metagenomes</taxon>
        <taxon>ecological metagenomes</taxon>
    </lineage>
</organism>
<feature type="compositionally biased region" description="Basic and acidic residues" evidence="1">
    <location>
        <begin position="7"/>
        <end position="25"/>
    </location>
</feature>
<sequence>MSNNASEEMKRRIEGGEFGSPKRPDMQMVNDAWADLLEAEMQRLGTGAVFNPITGMWPRSGEKVAFDGRTQEDISIPSGSKILLFYGNPEPGTRQPEFSLVYVSYDD</sequence>
<reference evidence="2" key="1">
    <citation type="submission" date="2018-05" db="EMBL/GenBank/DDBJ databases">
        <authorList>
            <person name="Lanie J.A."/>
            <person name="Ng W.-L."/>
            <person name="Kazmierczak K.M."/>
            <person name="Andrzejewski T.M."/>
            <person name="Davidsen T.M."/>
            <person name="Wayne K.J."/>
            <person name="Tettelin H."/>
            <person name="Glass J.I."/>
            <person name="Rusch D."/>
            <person name="Podicherti R."/>
            <person name="Tsui H.-C.T."/>
            <person name="Winkler M.E."/>
        </authorList>
    </citation>
    <scope>NUCLEOTIDE SEQUENCE</scope>
</reference>
<name>A0A382MM67_9ZZZZ</name>
<accession>A0A382MM67</accession>
<dbReference type="EMBL" id="UINC01093732">
    <property type="protein sequence ID" value="SVC48391.1"/>
    <property type="molecule type" value="Genomic_DNA"/>
</dbReference>
<evidence type="ECO:0000256" key="1">
    <source>
        <dbReference type="SAM" id="MobiDB-lite"/>
    </source>
</evidence>
<dbReference type="AlphaFoldDB" id="A0A382MM67"/>
<gene>
    <name evidence="2" type="ORF">METZ01_LOCUS301245</name>
</gene>
<proteinExistence type="predicted"/>
<protein>
    <submittedName>
        <fullName evidence="2">Uncharacterized protein</fullName>
    </submittedName>
</protein>
<feature type="region of interest" description="Disordered" evidence="1">
    <location>
        <begin position="1"/>
        <end position="25"/>
    </location>
</feature>
<evidence type="ECO:0000313" key="2">
    <source>
        <dbReference type="EMBL" id="SVC48391.1"/>
    </source>
</evidence>